<evidence type="ECO:0000256" key="1">
    <source>
        <dbReference type="ARBA" id="ARBA00004141"/>
    </source>
</evidence>
<evidence type="ECO:0000256" key="5">
    <source>
        <dbReference type="ARBA" id="ARBA00022832"/>
    </source>
</evidence>
<feature type="transmembrane region" description="Helical" evidence="10">
    <location>
        <begin position="54"/>
        <end position="75"/>
    </location>
</feature>
<dbReference type="Proteomes" id="UP000789595">
    <property type="component" value="Unassembled WGS sequence"/>
</dbReference>
<proteinExistence type="inferred from homology"/>
<comment type="catalytic activity">
    <reaction evidence="10">
        <text>an acyl-CoA + malonyl-CoA + H(+) = a 3-oxoacyl-CoA + CO2 + CoA</text>
        <dbReference type="Rhea" id="RHEA:50252"/>
        <dbReference type="ChEBI" id="CHEBI:15378"/>
        <dbReference type="ChEBI" id="CHEBI:16526"/>
        <dbReference type="ChEBI" id="CHEBI:57287"/>
        <dbReference type="ChEBI" id="CHEBI:57384"/>
        <dbReference type="ChEBI" id="CHEBI:58342"/>
        <dbReference type="ChEBI" id="CHEBI:90726"/>
    </reaction>
    <physiologicalReaction direction="left-to-right" evidence="10">
        <dbReference type="Rhea" id="RHEA:50253"/>
    </physiologicalReaction>
</comment>
<comment type="similarity">
    <text evidence="10">Belongs to the ELO family.</text>
</comment>
<feature type="transmembrane region" description="Helical" evidence="10">
    <location>
        <begin position="96"/>
        <end position="117"/>
    </location>
</feature>
<dbReference type="GO" id="GO:0009922">
    <property type="term" value="F:fatty acid elongase activity"/>
    <property type="evidence" value="ECO:0007669"/>
    <property type="project" value="InterPro"/>
</dbReference>
<evidence type="ECO:0000256" key="11">
    <source>
        <dbReference type="SAM" id="MobiDB-lite"/>
    </source>
</evidence>
<dbReference type="InterPro" id="IPR002076">
    <property type="entry name" value="ELO_fam"/>
</dbReference>
<feature type="region of interest" description="Disordered" evidence="11">
    <location>
        <begin position="288"/>
        <end position="323"/>
    </location>
</feature>
<dbReference type="GO" id="GO:0019367">
    <property type="term" value="P:fatty acid elongation, saturated fatty acid"/>
    <property type="evidence" value="ECO:0007669"/>
    <property type="project" value="TreeGrafter"/>
</dbReference>
<dbReference type="GO" id="GO:0042761">
    <property type="term" value="P:very long-chain fatty acid biosynthetic process"/>
    <property type="evidence" value="ECO:0007669"/>
    <property type="project" value="TreeGrafter"/>
</dbReference>
<dbReference type="GO" id="GO:0034626">
    <property type="term" value="P:fatty acid elongation, polyunsaturated fatty acid"/>
    <property type="evidence" value="ECO:0007669"/>
    <property type="project" value="TreeGrafter"/>
</dbReference>
<keyword evidence="3 10" id="KW-0808">Transferase</keyword>
<evidence type="ECO:0000313" key="13">
    <source>
        <dbReference type="Proteomes" id="UP000789595"/>
    </source>
</evidence>
<keyword evidence="4 10" id="KW-0812">Transmembrane</keyword>
<keyword evidence="7 10" id="KW-0443">Lipid metabolism</keyword>
<evidence type="ECO:0000256" key="8">
    <source>
        <dbReference type="ARBA" id="ARBA00023136"/>
    </source>
</evidence>
<feature type="compositionally biased region" description="Low complexity" evidence="11">
    <location>
        <begin position="297"/>
        <end position="317"/>
    </location>
</feature>
<sequence>MPRLPKVNATAIKARLPTRLPKNLSRSLGLRVPKNPFRRSVMTGEEHIIEEDCWLLVFLMRPLVMLLLVIGYLKSEPYVAKLRTKLKLRKKANKRLFTLTVVAHNVALAVFSLWMALRSWPLFLGTWSSDGLREVHCSPAFWDNEFGYLAKVFYASKFYEFADTWLLVLKNKQPSFLQKYHHAGIVITMWAGVATSSNWLVWPTVLNSAIHTAMYSYYAAATLGYKSPYAKYLTRAQMTQFVVGILGATSTYFFGCEAAQYSKRALFLMQCYAAGLLVLFGEMARAKYGGGKRPKRGASPARSRSASPAPGRASPRLAARKRR</sequence>
<dbReference type="AlphaFoldDB" id="A0A8J2T289"/>
<evidence type="ECO:0000256" key="2">
    <source>
        <dbReference type="ARBA" id="ARBA00022516"/>
    </source>
</evidence>
<keyword evidence="5 10" id="KW-0276">Fatty acid metabolism</keyword>
<comment type="subcellular location">
    <subcellularLocation>
        <location evidence="1">Membrane</location>
        <topology evidence="1">Multi-pass membrane protein</topology>
    </subcellularLocation>
</comment>
<dbReference type="Pfam" id="PF01151">
    <property type="entry name" value="ELO"/>
    <property type="match status" value="1"/>
</dbReference>
<protein>
    <recommendedName>
        <fullName evidence="10">Elongation of fatty acids protein</fullName>
        <ecNumber evidence="10">2.3.1.-</ecNumber>
    </recommendedName>
</protein>
<dbReference type="PANTHER" id="PTHR11157">
    <property type="entry name" value="FATTY ACID ACYL TRANSFERASE-RELATED"/>
    <property type="match status" value="1"/>
</dbReference>
<dbReference type="EMBL" id="CAKKNE010000006">
    <property type="protein sequence ID" value="CAH0379219.1"/>
    <property type="molecule type" value="Genomic_DNA"/>
</dbReference>
<evidence type="ECO:0000256" key="6">
    <source>
        <dbReference type="ARBA" id="ARBA00022989"/>
    </source>
</evidence>
<keyword evidence="6 10" id="KW-1133">Transmembrane helix</keyword>
<keyword evidence="9 10" id="KW-0275">Fatty acid biosynthesis</keyword>
<evidence type="ECO:0000256" key="4">
    <source>
        <dbReference type="ARBA" id="ARBA00022692"/>
    </source>
</evidence>
<keyword evidence="13" id="KW-1185">Reference proteome</keyword>
<dbReference type="EC" id="2.3.1.-" evidence="10"/>
<comment type="caution">
    <text evidence="12">The sequence shown here is derived from an EMBL/GenBank/DDBJ whole genome shotgun (WGS) entry which is preliminary data.</text>
</comment>
<reference evidence="12" key="1">
    <citation type="submission" date="2021-11" db="EMBL/GenBank/DDBJ databases">
        <authorList>
            <consortium name="Genoscope - CEA"/>
            <person name="William W."/>
        </authorList>
    </citation>
    <scope>NUCLEOTIDE SEQUENCE</scope>
</reference>
<feature type="transmembrane region" description="Helical" evidence="10">
    <location>
        <begin position="199"/>
        <end position="220"/>
    </location>
</feature>
<feature type="transmembrane region" description="Helical" evidence="10">
    <location>
        <begin position="267"/>
        <end position="286"/>
    </location>
</feature>
<dbReference type="GO" id="GO:0005789">
    <property type="term" value="C:endoplasmic reticulum membrane"/>
    <property type="evidence" value="ECO:0007669"/>
    <property type="project" value="TreeGrafter"/>
</dbReference>
<evidence type="ECO:0000256" key="3">
    <source>
        <dbReference type="ARBA" id="ARBA00022679"/>
    </source>
</evidence>
<feature type="transmembrane region" description="Helical" evidence="10">
    <location>
        <begin position="241"/>
        <end position="261"/>
    </location>
</feature>
<dbReference type="GO" id="GO:0030148">
    <property type="term" value="P:sphingolipid biosynthetic process"/>
    <property type="evidence" value="ECO:0007669"/>
    <property type="project" value="TreeGrafter"/>
</dbReference>
<evidence type="ECO:0000313" key="12">
    <source>
        <dbReference type="EMBL" id="CAH0379219.1"/>
    </source>
</evidence>
<name>A0A8J2T289_9STRA</name>
<evidence type="ECO:0000256" key="10">
    <source>
        <dbReference type="RuleBase" id="RU361115"/>
    </source>
</evidence>
<keyword evidence="8 10" id="KW-0472">Membrane</keyword>
<organism evidence="12 13">
    <name type="scientific">Pelagomonas calceolata</name>
    <dbReference type="NCBI Taxonomy" id="35677"/>
    <lineage>
        <taxon>Eukaryota</taxon>
        <taxon>Sar</taxon>
        <taxon>Stramenopiles</taxon>
        <taxon>Ochrophyta</taxon>
        <taxon>Pelagophyceae</taxon>
        <taxon>Pelagomonadales</taxon>
        <taxon>Pelagomonadaceae</taxon>
        <taxon>Pelagomonas</taxon>
    </lineage>
</organism>
<dbReference type="OrthoDB" id="10259681at2759"/>
<gene>
    <name evidence="12" type="ORF">PECAL_6P08210</name>
</gene>
<evidence type="ECO:0000256" key="7">
    <source>
        <dbReference type="ARBA" id="ARBA00023098"/>
    </source>
</evidence>
<accession>A0A8J2T289</accession>
<evidence type="ECO:0000256" key="9">
    <source>
        <dbReference type="ARBA" id="ARBA00023160"/>
    </source>
</evidence>
<dbReference type="GO" id="GO:0034625">
    <property type="term" value="P:fatty acid elongation, monounsaturated fatty acid"/>
    <property type="evidence" value="ECO:0007669"/>
    <property type="project" value="TreeGrafter"/>
</dbReference>
<keyword evidence="2 10" id="KW-0444">Lipid biosynthesis</keyword>